<dbReference type="EMBL" id="CP001344">
    <property type="protein sequence ID" value="ACL44247.1"/>
    <property type="molecule type" value="Genomic_DNA"/>
</dbReference>
<reference evidence="1" key="1">
    <citation type="submission" date="2009-01" db="EMBL/GenBank/DDBJ databases">
        <title>Complete sequence of chromosome Cyanothece sp. PCC 7425.</title>
        <authorList>
            <consortium name="US DOE Joint Genome Institute"/>
            <person name="Lucas S."/>
            <person name="Copeland A."/>
            <person name="Lapidus A."/>
            <person name="Glavina del Rio T."/>
            <person name="Dalin E."/>
            <person name="Tice H."/>
            <person name="Bruce D."/>
            <person name="Goodwin L."/>
            <person name="Pitluck S."/>
            <person name="Sims D."/>
            <person name="Meineke L."/>
            <person name="Brettin T."/>
            <person name="Detter J.C."/>
            <person name="Han C."/>
            <person name="Larimer F."/>
            <person name="Land M."/>
            <person name="Hauser L."/>
            <person name="Kyrpides N."/>
            <person name="Ovchinnikova G."/>
            <person name="Liberton M."/>
            <person name="Stoeckel J."/>
            <person name="Banerjee A."/>
            <person name="Singh A."/>
            <person name="Page L."/>
            <person name="Sato H."/>
            <person name="Zhao L."/>
            <person name="Sherman L."/>
            <person name="Pakrasi H."/>
            <person name="Richardson P."/>
        </authorList>
    </citation>
    <scope>NUCLEOTIDE SEQUENCE</scope>
    <source>
        <strain evidence="1">PCC 7425</strain>
    </source>
</reference>
<dbReference type="STRING" id="395961.Cyan7425_1880"/>
<protein>
    <submittedName>
        <fullName evidence="1">Uncharacterized protein</fullName>
    </submittedName>
</protein>
<dbReference type="KEGG" id="cyn:Cyan7425_1880"/>
<dbReference type="AlphaFoldDB" id="B8HSE1"/>
<evidence type="ECO:0000313" key="1">
    <source>
        <dbReference type="EMBL" id="ACL44247.1"/>
    </source>
</evidence>
<dbReference type="HOGENOM" id="CLU_3134745_0_0_3"/>
<proteinExistence type="predicted"/>
<gene>
    <name evidence="1" type="ordered locus">Cyan7425_1880</name>
</gene>
<accession>B8HSE1</accession>
<name>B8HSE1_CYAP4</name>
<sequence length="49" mass="4983">MILPIAVNQAVGLKTGWQRLGLSPTGGGVEDAETDLAFLEASGLAVIDS</sequence>
<organism evidence="1">
    <name type="scientific">Cyanothece sp. (strain PCC 7425 / ATCC 29141)</name>
    <dbReference type="NCBI Taxonomy" id="395961"/>
    <lineage>
        <taxon>Bacteria</taxon>
        <taxon>Bacillati</taxon>
        <taxon>Cyanobacteriota</taxon>
        <taxon>Cyanophyceae</taxon>
        <taxon>Gomontiellales</taxon>
        <taxon>Cyanothecaceae</taxon>
        <taxon>Cyanothece</taxon>
    </lineage>
</organism>